<keyword evidence="1" id="KW-0472">Membrane</keyword>
<dbReference type="GO" id="GO:0016740">
    <property type="term" value="F:transferase activity"/>
    <property type="evidence" value="ECO:0007669"/>
    <property type="project" value="UniProtKB-KW"/>
</dbReference>
<feature type="transmembrane region" description="Helical" evidence="1">
    <location>
        <begin position="716"/>
        <end position="737"/>
    </location>
</feature>
<feature type="transmembrane region" description="Helical" evidence="1">
    <location>
        <begin position="682"/>
        <end position="704"/>
    </location>
</feature>
<dbReference type="RefSeq" id="WP_179530286.1">
    <property type="nucleotide sequence ID" value="NZ_BAAAPP010000012.1"/>
</dbReference>
<evidence type="ECO:0000313" key="3">
    <source>
        <dbReference type="Proteomes" id="UP000537326"/>
    </source>
</evidence>
<name>A0A7Z0C2H1_9ACTN</name>
<gene>
    <name evidence="2" type="ORF">BKA05_000792</name>
</gene>
<organism evidence="2 3">
    <name type="scientific">Nocardioides marinus</name>
    <dbReference type="NCBI Taxonomy" id="374514"/>
    <lineage>
        <taxon>Bacteria</taxon>
        <taxon>Bacillati</taxon>
        <taxon>Actinomycetota</taxon>
        <taxon>Actinomycetes</taxon>
        <taxon>Propionibacteriales</taxon>
        <taxon>Nocardioidaceae</taxon>
        <taxon>Nocardioides</taxon>
    </lineage>
</organism>
<dbReference type="Gene3D" id="3.90.550.10">
    <property type="entry name" value="Spore Coat Polysaccharide Biosynthesis Protein SpsA, Chain A"/>
    <property type="match status" value="1"/>
</dbReference>
<keyword evidence="1" id="KW-1133">Transmembrane helix</keyword>
<dbReference type="InterPro" id="IPR029044">
    <property type="entry name" value="Nucleotide-diphossugar_trans"/>
</dbReference>
<feature type="transmembrane region" description="Helical" evidence="1">
    <location>
        <begin position="601"/>
        <end position="621"/>
    </location>
</feature>
<feature type="transmembrane region" description="Helical" evidence="1">
    <location>
        <begin position="758"/>
        <end position="777"/>
    </location>
</feature>
<comment type="caution">
    <text evidence="2">The sequence shown here is derived from an EMBL/GenBank/DDBJ whole genome shotgun (WGS) entry which is preliminary data.</text>
</comment>
<accession>A0A7Z0C2H1</accession>
<keyword evidence="3" id="KW-1185">Reference proteome</keyword>
<feature type="transmembrane region" description="Helical" evidence="1">
    <location>
        <begin position="654"/>
        <end position="675"/>
    </location>
</feature>
<dbReference type="Pfam" id="PF13641">
    <property type="entry name" value="Glyco_tranf_2_3"/>
    <property type="match status" value="1"/>
</dbReference>
<dbReference type="AlphaFoldDB" id="A0A7Z0C2H1"/>
<dbReference type="PANTHER" id="PTHR43685:SF3">
    <property type="entry name" value="SLR2126 PROTEIN"/>
    <property type="match status" value="1"/>
</dbReference>
<feature type="transmembrane region" description="Helical" evidence="1">
    <location>
        <begin position="527"/>
        <end position="545"/>
    </location>
</feature>
<reference evidence="2 3" key="1">
    <citation type="submission" date="2020-07" db="EMBL/GenBank/DDBJ databases">
        <title>Sequencing the genomes of 1000 actinobacteria strains.</title>
        <authorList>
            <person name="Klenk H.-P."/>
        </authorList>
    </citation>
    <scope>NUCLEOTIDE SEQUENCE [LARGE SCALE GENOMIC DNA]</scope>
    <source>
        <strain evidence="2 3">DSM 18248</strain>
    </source>
</reference>
<dbReference type="InterPro" id="IPR050834">
    <property type="entry name" value="Glycosyltransf_2"/>
</dbReference>
<feature type="transmembrane region" description="Helical" evidence="1">
    <location>
        <begin position="458"/>
        <end position="482"/>
    </location>
</feature>
<dbReference type="Proteomes" id="UP000537326">
    <property type="component" value="Unassembled WGS sequence"/>
</dbReference>
<evidence type="ECO:0000256" key="1">
    <source>
        <dbReference type="SAM" id="Phobius"/>
    </source>
</evidence>
<feature type="transmembrane region" description="Helical" evidence="1">
    <location>
        <begin position="565"/>
        <end position="589"/>
    </location>
</feature>
<feature type="transmembrane region" description="Helical" evidence="1">
    <location>
        <begin position="502"/>
        <end position="520"/>
    </location>
</feature>
<feature type="transmembrane region" description="Helical" evidence="1">
    <location>
        <begin position="389"/>
        <end position="408"/>
    </location>
</feature>
<keyword evidence="2" id="KW-0808">Transferase</keyword>
<dbReference type="EMBL" id="JACBZI010000001">
    <property type="protein sequence ID" value="NYI09277.1"/>
    <property type="molecule type" value="Genomic_DNA"/>
</dbReference>
<dbReference type="PANTHER" id="PTHR43685">
    <property type="entry name" value="GLYCOSYLTRANSFERASE"/>
    <property type="match status" value="1"/>
</dbReference>
<evidence type="ECO:0000313" key="2">
    <source>
        <dbReference type="EMBL" id="NYI09277.1"/>
    </source>
</evidence>
<keyword evidence="1" id="KW-0812">Transmembrane</keyword>
<protein>
    <submittedName>
        <fullName evidence="2">GT2 family glycosyltransferase</fullName>
    </submittedName>
</protein>
<sequence length="956" mass="100278">MSAAGRGAVAALVVSHDGARWLPLVIDGLRAQTRAPDHVVCVDTGSRDEGPDLLEAAFGAVRSAPAGTSYPEAVRLGLAEVGDVEWLWLLHDDSTPAPDALEQLLAAAQDHPEADLLGPKLREWPSLRRLLEVGVTISGTGRRETGLERGEYDQGQHDEVRRVLAVNSAGMLVRREAFEALGGFDDQLPVFGNDLDLGWRAAAAGRTTLVVPQAVVFHAEAAHRGVRRTPLTGRHTHFQERRAALFTLLVNSPGRTLPLQVVRLTLGTLLRVLGFLLVRSPGEALDELAALVSLRPRSLLRARRERSGRGGADVRRLLAPWWLPYRHGLDLVGGVVAAAGNQAADVAERRRIAAAERDPESFAARRPVEEDDVLEADSGWVARFLSNPVAVLLAVVVLVSLVGARAAFGPVTGGALSPAPQGVGDWWRLHLESWHPLGAGTAVPAPPYLLPMALLGTLLGGSATAAVSAVMLLAVPVSLWGAWRLLGLLGRLVSPRGLPRWLLLWGAVAYALVPATSGAWGQGRLGVVAAVAVLPWLAHAAVGFADPEADRRWRAAWRSGVLLALLVAFAPVAWLLALVLAGLGVAAAAGLVPDAGRRRSAWGPPALALGLPVVLLLPWWLPAIQHRAAEGLLLGAGRLPAPMPDGLDVLAGRLGGLGAPAWTGLLVVVLALVALWPRPTRIPVLICWLLAAVTALLTLVLSWVTLDVAGGSTPASVAVLVVVWQGALVTAVVLGALGAVELRRASSTPMPTPWRTGLVALGVVAALVPLVGLGWFAGGEHRLVEEDAAGVPAYMVQSAAQAPERGILVLTGSVRDGVDYVVRRGDGVSVGEDEVLGLSPRDPALAELVRRAVSEPDDALATDLSERGIEYVVLPAPADGDVASVLDAAAGLVQASAEDRATRAWRVSREPAPDALDGPGSWLRPVLLLVQLAALVVALVQCAPTRGASRTEGSRT</sequence>
<dbReference type="SUPFAM" id="SSF53448">
    <property type="entry name" value="Nucleotide-diphospho-sugar transferases"/>
    <property type="match status" value="1"/>
</dbReference>
<proteinExistence type="predicted"/>